<gene>
    <name evidence="2" type="ORF">FJM67_08455</name>
</gene>
<dbReference type="EMBL" id="VFRR01000013">
    <property type="protein sequence ID" value="TPE51992.1"/>
    <property type="molecule type" value="Genomic_DNA"/>
</dbReference>
<comment type="caution">
    <text evidence="2">The sequence shown here is derived from an EMBL/GenBank/DDBJ whole genome shotgun (WGS) entry which is preliminary data.</text>
</comment>
<feature type="chain" id="PRO_5021226312" evidence="1">
    <location>
        <begin position="38"/>
        <end position="215"/>
    </location>
</feature>
<keyword evidence="3" id="KW-1185">Reference proteome</keyword>
<dbReference type="GO" id="GO:0016787">
    <property type="term" value="F:hydrolase activity"/>
    <property type="evidence" value="ECO:0007669"/>
    <property type="project" value="UniProtKB-KW"/>
</dbReference>
<dbReference type="OrthoDB" id="9797122at2"/>
<keyword evidence="2" id="KW-0378">Hydrolase</keyword>
<sequence length="215" mass="24301">MLIKKQLSTSFWKKFKRGLWLLCLSVAGILPVTGAVANETATWRTTMALTTAAVYLTNALNADTMSVELGGTDNIGFLRYSARWYREHASRIGNSSWQIQPALQIGYSKWQGSDDLSQKNTNNVFDVLPVFRWSTSRAPKLFVDTGVGLSLFSSEYITQREFGGTLQFNNYLGIGTTFGNDKWEASANFQHYSNNNLYDKNTGVNFWFLSISHRY</sequence>
<dbReference type="Gene3D" id="2.40.160.20">
    <property type="match status" value="1"/>
</dbReference>
<evidence type="ECO:0000313" key="3">
    <source>
        <dbReference type="Proteomes" id="UP000315901"/>
    </source>
</evidence>
<proteinExistence type="predicted"/>
<name>A0A501WT25_9GAMM</name>
<reference evidence="2 3" key="1">
    <citation type="submission" date="2019-06" db="EMBL/GenBank/DDBJ databases">
        <title>A novel bacterium of genus Marinomonas, isolated from coastal sand.</title>
        <authorList>
            <person name="Huang H."/>
            <person name="Mo K."/>
            <person name="Hu Y."/>
        </authorList>
    </citation>
    <scope>NUCLEOTIDE SEQUENCE [LARGE SCALE GENOMIC DNA]</scope>
    <source>
        <strain evidence="2 3">HB171799</strain>
    </source>
</reference>
<dbReference type="RefSeq" id="WP_140588409.1">
    <property type="nucleotide sequence ID" value="NZ_VFRR01000013.1"/>
</dbReference>
<accession>A0A501WT25</accession>
<evidence type="ECO:0000313" key="2">
    <source>
        <dbReference type="EMBL" id="TPE51992.1"/>
    </source>
</evidence>
<keyword evidence="1" id="KW-0732">Signal</keyword>
<protein>
    <submittedName>
        <fullName evidence="2">Acyloxyacyl hydrolase</fullName>
    </submittedName>
</protein>
<dbReference type="Pfam" id="PF09411">
    <property type="entry name" value="PagL"/>
    <property type="match status" value="1"/>
</dbReference>
<dbReference type="InterPro" id="IPR018550">
    <property type="entry name" value="Lipid-A_deacylase-rel"/>
</dbReference>
<feature type="signal peptide" evidence="1">
    <location>
        <begin position="1"/>
        <end position="37"/>
    </location>
</feature>
<organism evidence="2 3">
    <name type="scientific">Maribrevibacterium harenarium</name>
    <dbReference type="NCBI Taxonomy" id="2589817"/>
    <lineage>
        <taxon>Bacteria</taxon>
        <taxon>Pseudomonadati</taxon>
        <taxon>Pseudomonadota</taxon>
        <taxon>Gammaproteobacteria</taxon>
        <taxon>Oceanospirillales</taxon>
        <taxon>Oceanospirillaceae</taxon>
        <taxon>Maribrevibacterium</taxon>
    </lineage>
</organism>
<evidence type="ECO:0000256" key="1">
    <source>
        <dbReference type="SAM" id="SignalP"/>
    </source>
</evidence>
<dbReference type="Proteomes" id="UP000315901">
    <property type="component" value="Unassembled WGS sequence"/>
</dbReference>
<dbReference type="AlphaFoldDB" id="A0A501WT25"/>